<dbReference type="RefSeq" id="WP_212825480.1">
    <property type="nucleotide sequence ID" value="NZ_AP023359.1"/>
</dbReference>
<protein>
    <recommendedName>
        <fullName evidence="2">Microcin J25-processing protein McjB C-terminal domain-containing protein</fullName>
    </recommendedName>
</protein>
<evidence type="ECO:0000313" key="3">
    <source>
        <dbReference type="EMBL" id="BCJ65796.1"/>
    </source>
</evidence>
<keyword evidence="4" id="KW-1185">Reference proteome</keyword>
<feature type="domain" description="Microcin J25-processing protein McjB C-terminal" evidence="2">
    <location>
        <begin position="171"/>
        <end position="271"/>
    </location>
</feature>
<name>A0A810MX94_9ACTN</name>
<sequence>MGSGQLRHDDLELDGPLHLVECPVGPTPARKPPAPDPAGGSGPPRSAPGVHWAEYDGDLIALDLRTDRFVALGTHASAVVSATLGGARDPRDDPADRAILDGLTDRGLLTRAGPAAAPWAPARPARPGGVTTNTPRPLAGAARTAADARPSPPLLLAARSHLRACERELRQDGLSALLADRPATRPARPADLTTAARLVRAHLAVRRLWSRPLHPATAPAALARHAWRVGLPVRFVVGVQKHPFHPRAFVELHGTVLDDDPELAEALAPILVVGPDGEAA</sequence>
<dbReference type="Proteomes" id="UP000680866">
    <property type="component" value="Chromosome"/>
</dbReference>
<feature type="compositionally biased region" description="Pro residues" evidence="1">
    <location>
        <begin position="25"/>
        <end position="36"/>
    </location>
</feature>
<feature type="region of interest" description="Disordered" evidence="1">
    <location>
        <begin position="1"/>
        <end position="50"/>
    </location>
</feature>
<dbReference type="EMBL" id="AP023359">
    <property type="protein sequence ID" value="BCJ65796.1"/>
    <property type="molecule type" value="Genomic_DNA"/>
</dbReference>
<dbReference type="KEGG" id="pry:Prubr_28170"/>
<evidence type="ECO:0000256" key="1">
    <source>
        <dbReference type="SAM" id="MobiDB-lite"/>
    </source>
</evidence>
<organism evidence="3 4">
    <name type="scientific">Polymorphospora rubra</name>
    <dbReference type="NCBI Taxonomy" id="338584"/>
    <lineage>
        <taxon>Bacteria</taxon>
        <taxon>Bacillati</taxon>
        <taxon>Actinomycetota</taxon>
        <taxon>Actinomycetes</taxon>
        <taxon>Micromonosporales</taxon>
        <taxon>Micromonosporaceae</taxon>
        <taxon>Polymorphospora</taxon>
    </lineage>
</organism>
<dbReference type="Pfam" id="PF13471">
    <property type="entry name" value="Transglut_core3"/>
    <property type="match status" value="1"/>
</dbReference>
<accession>A0A810MX94</accession>
<dbReference type="InterPro" id="IPR032708">
    <property type="entry name" value="McjB_C"/>
</dbReference>
<gene>
    <name evidence="3" type="ORF">Prubr_28170</name>
</gene>
<reference evidence="3" key="1">
    <citation type="submission" date="2020-08" db="EMBL/GenBank/DDBJ databases">
        <title>Whole genome shotgun sequence of Polymorphospora rubra NBRC 101157.</title>
        <authorList>
            <person name="Komaki H."/>
            <person name="Tamura T."/>
        </authorList>
    </citation>
    <scope>NUCLEOTIDE SEQUENCE</scope>
    <source>
        <strain evidence="3">NBRC 101157</strain>
    </source>
</reference>
<evidence type="ECO:0000259" key="2">
    <source>
        <dbReference type="Pfam" id="PF13471"/>
    </source>
</evidence>
<feature type="region of interest" description="Disordered" evidence="1">
    <location>
        <begin position="111"/>
        <end position="150"/>
    </location>
</feature>
<feature type="compositionally biased region" description="Low complexity" evidence="1">
    <location>
        <begin position="111"/>
        <end position="149"/>
    </location>
</feature>
<feature type="compositionally biased region" description="Basic and acidic residues" evidence="1">
    <location>
        <begin position="1"/>
        <end position="10"/>
    </location>
</feature>
<dbReference type="AlphaFoldDB" id="A0A810MX94"/>
<evidence type="ECO:0000313" key="4">
    <source>
        <dbReference type="Proteomes" id="UP000680866"/>
    </source>
</evidence>
<proteinExistence type="predicted"/>